<keyword evidence="1" id="KW-0067">ATP-binding</keyword>
<dbReference type="Proteomes" id="UP000464378">
    <property type="component" value="Chromosome"/>
</dbReference>
<dbReference type="InParanoid" id="A0A6C2YM33"/>
<dbReference type="GO" id="GO:0004386">
    <property type="term" value="F:helicase activity"/>
    <property type="evidence" value="ECO:0007669"/>
    <property type="project" value="UniProtKB-KW"/>
</dbReference>
<reference evidence="1" key="1">
    <citation type="submission" date="2019-04" db="EMBL/GenBank/DDBJ databases">
        <authorList>
            <consortium name="Science for Life Laboratories"/>
        </authorList>
    </citation>
    <scope>NUCLEOTIDE SEQUENCE</scope>
    <source>
        <strain evidence="1">MBLW1</strain>
    </source>
</reference>
<gene>
    <name evidence="1" type="ORF">GMBLW1_15360</name>
</gene>
<evidence type="ECO:0008006" key="3">
    <source>
        <dbReference type="Google" id="ProtNLM"/>
    </source>
</evidence>
<dbReference type="AlphaFoldDB" id="A0A6C2YM33"/>
<name>A0A6C2YM33_9BACT</name>
<dbReference type="RefSeq" id="WP_162657601.1">
    <property type="nucleotide sequence ID" value="NZ_LR593887.1"/>
</dbReference>
<keyword evidence="1" id="KW-0347">Helicase</keyword>
<keyword evidence="2" id="KW-1185">Reference proteome</keyword>
<dbReference type="EMBL" id="LR586016">
    <property type="protein sequence ID" value="VIP02424.1"/>
    <property type="molecule type" value="Genomic_DNA"/>
</dbReference>
<dbReference type="EMBL" id="LR593887">
    <property type="protein sequence ID" value="VTS01356.1"/>
    <property type="molecule type" value="Genomic_DNA"/>
</dbReference>
<proteinExistence type="predicted"/>
<organism evidence="1">
    <name type="scientific">Tuwongella immobilis</name>
    <dbReference type="NCBI Taxonomy" id="692036"/>
    <lineage>
        <taxon>Bacteria</taxon>
        <taxon>Pseudomonadati</taxon>
        <taxon>Planctomycetota</taxon>
        <taxon>Planctomycetia</taxon>
        <taxon>Gemmatales</taxon>
        <taxon>Gemmataceae</taxon>
        <taxon>Tuwongella</taxon>
    </lineage>
</organism>
<protein>
    <recommendedName>
        <fullName evidence="3">Helicase XPB/Ssl2 N-terminal domain-containing protein</fullName>
    </recommendedName>
</protein>
<sequence length="710" mass="78714">MSMPSPQSAASAGNDPIERILVVLRSYAEPLVRSVASRLFKPRNQWPVEELIDRIQDTLKNAPVLDRRLKDLPVAARHTLAIFGLSRCHRWRIGHLLSILATLGHTDGLAPILNLLECALLYPDPLPNGGSIKDFESRLGLNGITQAYVSIHPFVASRSKFDEIDIDAPQSDDTLGPPARQGDGLEWLLRLGIIRQQLDGDPIRLTQSQSLFKRDMTRLQNDESLQAPFIDSNDPVPDLGLLALSLARSSGLLQLGDQELHVGPFPAVWNESLSAVLKQLASSISRIEDWDPCLGGLPESDPEALLPSVSFLILFLLSRLPAERWSTSQLLAEWIVTRHPSWPSKVKNAAAQAETWVQHFLFGLAYPLQLIEVRNIGDELQLRLSPLGRNLYAGGPEPAAAPEFRQTLMVQPNNEIIAFRQGLNPKLIQSLTRFAKWKSLSSACMLELQAEQVYRGLESGFSLKDIIQLLSQHGMKPMPPVVQDALQRWANKRDRITVYGGAVLIEFTSAAELDAAFSRGLVEIKLTDRIGLVTSESSIDYKNFRLIGNRDYENRPQQCVTFDDDGVSFTVDVAQADLLLEAELGRFAETLDSPTVGFRRYRLTTRSLQAADASGYRLSDLEQWAIDRSGKPLSAAAKLLMRKTTSQTAQIEAMHVVSVISEEVADGIWQWPTTRELLQARLGPVHFAVAADQIAALQTALAVVQIELRS</sequence>
<keyword evidence="1" id="KW-0547">Nucleotide-binding</keyword>
<evidence type="ECO:0000313" key="1">
    <source>
        <dbReference type="EMBL" id="VIP02424.1"/>
    </source>
</evidence>
<evidence type="ECO:0000313" key="2">
    <source>
        <dbReference type="Proteomes" id="UP000464378"/>
    </source>
</evidence>
<keyword evidence="1" id="KW-0378">Hydrolase</keyword>
<dbReference type="KEGG" id="tim:GMBLW1_15360"/>
<accession>A0A6C2YM33</accession>